<keyword evidence="3 10" id="KW-0808">Transferase</keyword>
<dbReference type="STRING" id="39495.SAMN02745111_00259"/>
<proteinExistence type="inferred from homology"/>
<dbReference type="Pfam" id="PF02660">
    <property type="entry name" value="G3P_acyltransf"/>
    <property type="match status" value="1"/>
</dbReference>
<dbReference type="InterPro" id="IPR003811">
    <property type="entry name" value="G3P_acylTferase_PlsY"/>
</dbReference>
<dbReference type="HAMAP" id="MF_01043">
    <property type="entry name" value="PlsY"/>
    <property type="match status" value="1"/>
</dbReference>
<evidence type="ECO:0000256" key="4">
    <source>
        <dbReference type="ARBA" id="ARBA00022692"/>
    </source>
</evidence>
<accession>A0A1T4V690</accession>
<comment type="pathway">
    <text evidence="10">Lipid metabolism; phospholipid metabolism.</text>
</comment>
<feature type="transmembrane region" description="Helical" evidence="10">
    <location>
        <begin position="114"/>
        <end position="139"/>
    </location>
</feature>
<evidence type="ECO:0000313" key="12">
    <source>
        <dbReference type="Proteomes" id="UP000190814"/>
    </source>
</evidence>
<dbReference type="GO" id="GO:0008654">
    <property type="term" value="P:phospholipid biosynthetic process"/>
    <property type="evidence" value="ECO:0007669"/>
    <property type="project" value="UniProtKB-UniRule"/>
</dbReference>
<feature type="transmembrane region" description="Helical" evidence="10">
    <location>
        <begin position="5"/>
        <end position="26"/>
    </location>
</feature>
<dbReference type="EMBL" id="FUXZ01000002">
    <property type="protein sequence ID" value="SKA60362.1"/>
    <property type="molecule type" value="Genomic_DNA"/>
</dbReference>
<evidence type="ECO:0000256" key="7">
    <source>
        <dbReference type="ARBA" id="ARBA00023136"/>
    </source>
</evidence>
<dbReference type="RefSeq" id="WP_078765142.1">
    <property type="nucleotide sequence ID" value="NZ_FUXZ01000002.1"/>
</dbReference>
<keyword evidence="4 10" id="KW-0812">Transmembrane</keyword>
<keyword evidence="1 10" id="KW-1003">Cell membrane</keyword>
<evidence type="ECO:0000256" key="10">
    <source>
        <dbReference type="HAMAP-Rule" id="MF_01043"/>
    </source>
</evidence>
<comment type="similarity">
    <text evidence="10">Belongs to the PlsY family.</text>
</comment>
<evidence type="ECO:0000256" key="2">
    <source>
        <dbReference type="ARBA" id="ARBA00022516"/>
    </source>
</evidence>
<dbReference type="SMART" id="SM01207">
    <property type="entry name" value="G3P_acyltransf"/>
    <property type="match status" value="1"/>
</dbReference>
<evidence type="ECO:0000256" key="9">
    <source>
        <dbReference type="ARBA" id="ARBA00023264"/>
    </source>
</evidence>
<evidence type="ECO:0000256" key="1">
    <source>
        <dbReference type="ARBA" id="ARBA00022475"/>
    </source>
</evidence>
<organism evidence="11 12">
    <name type="scientific">Eubacterium uniforme</name>
    <dbReference type="NCBI Taxonomy" id="39495"/>
    <lineage>
        <taxon>Bacteria</taxon>
        <taxon>Bacillati</taxon>
        <taxon>Bacillota</taxon>
        <taxon>Clostridia</taxon>
        <taxon>Eubacteriales</taxon>
        <taxon>Eubacteriaceae</taxon>
        <taxon>Eubacterium</taxon>
    </lineage>
</organism>
<evidence type="ECO:0000256" key="3">
    <source>
        <dbReference type="ARBA" id="ARBA00022679"/>
    </source>
</evidence>
<dbReference type="OrthoDB" id="9777124at2"/>
<comment type="catalytic activity">
    <reaction evidence="10">
        <text>an acyl phosphate + sn-glycerol 3-phosphate = a 1-acyl-sn-glycero-3-phosphate + phosphate</text>
        <dbReference type="Rhea" id="RHEA:34075"/>
        <dbReference type="ChEBI" id="CHEBI:43474"/>
        <dbReference type="ChEBI" id="CHEBI:57597"/>
        <dbReference type="ChEBI" id="CHEBI:57970"/>
        <dbReference type="ChEBI" id="CHEBI:59918"/>
        <dbReference type="EC" id="2.3.1.275"/>
    </reaction>
</comment>
<dbReference type="PANTHER" id="PTHR30309">
    <property type="entry name" value="INNER MEMBRANE PROTEIN YGIH"/>
    <property type="match status" value="1"/>
</dbReference>
<comment type="subunit">
    <text evidence="10">Probably interacts with PlsX.</text>
</comment>
<evidence type="ECO:0000256" key="8">
    <source>
        <dbReference type="ARBA" id="ARBA00023209"/>
    </source>
</evidence>
<dbReference type="AlphaFoldDB" id="A0A1T4V690"/>
<name>A0A1T4V690_9FIRM</name>
<dbReference type="UniPathway" id="UPA00085"/>
<keyword evidence="12" id="KW-1185">Reference proteome</keyword>
<sequence>MYRIFARIVCVIIGYGFGLFQTAFIYGKMHGIDIRKHGSGNSGTTNALRVLGKKAGLITFIGDVFKAVVCSAFIKLLFHSDSKMLYIYVLYAGLGVVLGHNFPFYMNFKGGKGVAATGGVIIALGDARVTLIGFVLFFCLSLITRYVSLGSIVAVTSLIISTFVFNQTNHPVNHWPTHKENQIEAYILIMIFIIFVLIRHRENIKRLLNGTERKLGVKEA</sequence>
<reference evidence="11 12" key="1">
    <citation type="submission" date="2017-02" db="EMBL/GenBank/DDBJ databases">
        <authorList>
            <person name="Peterson S.W."/>
        </authorList>
    </citation>
    <scope>NUCLEOTIDE SEQUENCE [LARGE SCALE GENOMIC DNA]</scope>
    <source>
        <strain evidence="11 12">ATCC 35992</strain>
    </source>
</reference>
<keyword evidence="2 10" id="KW-0444">Lipid biosynthesis</keyword>
<dbReference type="GO" id="GO:0043772">
    <property type="term" value="F:acyl-phosphate glycerol-3-phosphate acyltransferase activity"/>
    <property type="evidence" value="ECO:0007669"/>
    <property type="project" value="UniProtKB-UniRule"/>
</dbReference>
<protein>
    <recommendedName>
        <fullName evidence="10">Glycerol-3-phosphate acyltransferase</fullName>
    </recommendedName>
    <alternativeName>
        <fullName evidence="10">Acyl-PO4 G3P acyltransferase</fullName>
    </alternativeName>
    <alternativeName>
        <fullName evidence="10">Acyl-phosphate--glycerol-3-phosphate acyltransferase</fullName>
    </alternativeName>
    <alternativeName>
        <fullName evidence="10">G3P acyltransferase</fullName>
        <shortName evidence="10">GPAT</shortName>
        <ecNumber evidence="10">2.3.1.275</ecNumber>
    </alternativeName>
    <alternativeName>
        <fullName evidence="10">Lysophosphatidic acid synthase</fullName>
        <shortName evidence="10">LPA synthase</shortName>
    </alternativeName>
</protein>
<dbReference type="GO" id="GO:0005886">
    <property type="term" value="C:plasma membrane"/>
    <property type="evidence" value="ECO:0007669"/>
    <property type="project" value="UniProtKB-SubCell"/>
</dbReference>
<feature type="transmembrane region" description="Helical" evidence="10">
    <location>
        <begin position="85"/>
        <end position="102"/>
    </location>
</feature>
<dbReference type="NCBIfam" id="TIGR00023">
    <property type="entry name" value="glycerol-3-phosphate 1-O-acyltransferase PlsY"/>
    <property type="match status" value="1"/>
</dbReference>
<dbReference type="EC" id="2.3.1.275" evidence="10"/>
<comment type="function">
    <text evidence="10">Catalyzes the transfer of an acyl group from acyl-phosphate (acyl-PO(4)) to glycerol-3-phosphate (G3P) to form lysophosphatidic acid (LPA). This enzyme utilizes acyl-phosphate as fatty acyl donor, but not acyl-CoA or acyl-ACP.</text>
</comment>
<dbReference type="Proteomes" id="UP000190814">
    <property type="component" value="Unassembled WGS sequence"/>
</dbReference>
<keyword evidence="9 10" id="KW-1208">Phospholipid metabolism</keyword>
<evidence type="ECO:0000256" key="6">
    <source>
        <dbReference type="ARBA" id="ARBA00023098"/>
    </source>
</evidence>
<keyword evidence="6 10" id="KW-0443">Lipid metabolism</keyword>
<gene>
    <name evidence="10" type="primary">plsY</name>
    <name evidence="11" type="ORF">SAMN02745111_00259</name>
</gene>
<feature type="transmembrane region" description="Helical" evidence="10">
    <location>
        <begin position="55"/>
        <end position="78"/>
    </location>
</feature>
<evidence type="ECO:0000313" key="11">
    <source>
        <dbReference type="EMBL" id="SKA60362.1"/>
    </source>
</evidence>
<dbReference type="PANTHER" id="PTHR30309:SF0">
    <property type="entry name" value="GLYCEROL-3-PHOSPHATE ACYLTRANSFERASE-RELATED"/>
    <property type="match status" value="1"/>
</dbReference>
<comment type="subcellular location">
    <subcellularLocation>
        <location evidence="10">Cell membrane</location>
        <topology evidence="10">Multi-pass membrane protein</topology>
    </subcellularLocation>
</comment>
<keyword evidence="7 10" id="KW-0472">Membrane</keyword>
<keyword evidence="11" id="KW-0012">Acyltransferase</keyword>
<keyword evidence="8 10" id="KW-0594">Phospholipid biosynthesis</keyword>
<feature type="transmembrane region" description="Helical" evidence="10">
    <location>
        <begin position="185"/>
        <end position="200"/>
    </location>
</feature>
<evidence type="ECO:0000256" key="5">
    <source>
        <dbReference type="ARBA" id="ARBA00022989"/>
    </source>
</evidence>
<feature type="transmembrane region" description="Helical" evidence="10">
    <location>
        <begin position="146"/>
        <end position="165"/>
    </location>
</feature>
<keyword evidence="5 10" id="KW-1133">Transmembrane helix</keyword>